<evidence type="ECO:0000313" key="2">
    <source>
        <dbReference type="EMBL" id="SFV59748.1"/>
    </source>
</evidence>
<dbReference type="GO" id="GO:0016757">
    <property type="term" value="F:glycosyltransferase activity"/>
    <property type="evidence" value="ECO:0007669"/>
    <property type="project" value="UniProtKB-KW"/>
</dbReference>
<reference evidence="2" key="1">
    <citation type="submission" date="2016-10" db="EMBL/GenBank/DDBJ databases">
        <authorList>
            <person name="de Groot N.N."/>
        </authorList>
    </citation>
    <scope>NUCLEOTIDE SEQUENCE</scope>
</reference>
<accession>A0A1W1C1M6</accession>
<protein>
    <submittedName>
        <fullName evidence="2">Glycosyltransferase</fullName>
        <ecNumber evidence="2">2.4.1.-</ecNumber>
    </submittedName>
</protein>
<organism evidence="2">
    <name type="scientific">hydrothermal vent metagenome</name>
    <dbReference type="NCBI Taxonomy" id="652676"/>
    <lineage>
        <taxon>unclassified sequences</taxon>
        <taxon>metagenomes</taxon>
        <taxon>ecological metagenomes</taxon>
    </lineage>
</organism>
<dbReference type="SUPFAM" id="SSF53756">
    <property type="entry name" value="UDP-Glycosyltransferase/glycogen phosphorylase"/>
    <property type="match status" value="1"/>
</dbReference>
<keyword evidence="2" id="KW-0328">Glycosyltransferase</keyword>
<dbReference type="EC" id="2.4.1.-" evidence="2"/>
<proteinExistence type="predicted"/>
<evidence type="ECO:0000259" key="1">
    <source>
        <dbReference type="Pfam" id="PF00534"/>
    </source>
</evidence>
<sequence length="354" mass="41561">MSRKKVVILFTELSDYMLNLYRYWVDNSSVELYIYREEVNQKEAPFQLDLTYPYIHIYNKEGLTKNKLQQAIKSIEPNMIICSGWSDRLYLDIASSYSGTIPTIFTMDNRWRGSLKQYIAITISKILLVPRFSHIWVPGIPQIEYAKRLGFVDEQILTGYYVANSNIFSQRAIDPKRDFKKRFIFVGRYREDKGILDLWRAFDILCSEYPNDWKLLCIGTGELYKQRVEHPQIEHLGFLQPIEFKEYMRDGGVFILPSHFEPWGVVVHEFAMAGFPMILSDEVGASTQFLKDKENGFIFKHKDIDDLKDKMKKIITSSKTELTNMGRLSYNLSQTIDEKAWIDKIDMILGLHYD</sequence>
<feature type="domain" description="Glycosyl transferase family 1" evidence="1">
    <location>
        <begin position="170"/>
        <end position="320"/>
    </location>
</feature>
<gene>
    <name evidence="2" type="ORF">MNB_SV-6-1225</name>
</gene>
<dbReference type="CDD" id="cd03801">
    <property type="entry name" value="GT4_PimA-like"/>
    <property type="match status" value="1"/>
</dbReference>
<dbReference type="Gene3D" id="3.40.50.2000">
    <property type="entry name" value="Glycogen Phosphorylase B"/>
    <property type="match status" value="2"/>
</dbReference>
<dbReference type="PANTHER" id="PTHR12526">
    <property type="entry name" value="GLYCOSYLTRANSFERASE"/>
    <property type="match status" value="1"/>
</dbReference>
<dbReference type="Pfam" id="PF00534">
    <property type="entry name" value="Glycos_transf_1"/>
    <property type="match status" value="1"/>
</dbReference>
<dbReference type="AlphaFoldDB" id="A0A1W1C1M6"/>
<dbReference type="InterPro" id="IPR001296">
    <property type="entry name" value="Glyco_trans_1"/>
</dbReference>
<dbReference type="EMBL" id="FPHC01000053">
    <property type="protein sequence ID" value="SFV59748.1"/>
    <property type="molecule type" value="Genomic_DNA"/>
</dbReference>
<name>A0A1W1C1M6_9ZZZZ</name>
<dbReference type="PANTHER" id="PTHR12526:SF630">
    <property type="entry name" value="GLYCOSYLTRANSFERASE"/>
    <property type="match status" value="1"/>
</dbReference>
<keyword evidence="2" id="KW-0808">Transferase</keyword>